<organism evidence="2">
    <name type="scientific">Virus NIOZ-UU157</name>
    <dbReference type="NCBI Taxonomy" id="2763269"/>
    <lineage>
        <taxon>Viruses</taxon>
    </lineage>
</organism>
<dbReference type="EMBL" id="MW030563">
    <property type="protein sequence ID" value="QPI16480.1"/>
    <property type="molecule type" value="Genomic_DNA"/>
</dbReference>
<reference evidence="2" key="1">
    <citation type="submission" date="2020-08" db="EMBL/GenBank/DDBJ databases">
        <title>Bridging the membrane lipid divide: bacteria of the FCB group superphylum have the potential to synthesize archaeal ether lipids.</title>
        <authorList>
            <person name="Villanueva L."/>
            <person name="von Meijenfeldt F.A.B."/>
            <person name="Westbye A.B."/>
            <person name="Yadav S."/>
            <person name="Hopmans E.C."/>
            <person name="Dutilh B.E."/>
            <person name="Sinninghe Damste J.S."/>
        </authorList>
    </citation>
    <scope>NUCLEOTIDE SEQUENCE</scope>
    <source>
        <strain evidence="2">NIOZ-UU157</strain>
    </source>
</reference>
<protein>
    <submittedName>
        <fullName evidence="2">Uncharacterized protein</fullName>
    </submittedName>
</protein>
<feature type="region of interest" description="Disordered" evidence="1">
    <location>
        <begin position="1"/>
        <end position="24"/>
    </location>
</feature>
<accession>A0A7S9XHD8</accession>
<sequence>MTNYKRQPAYKVGENGKPKKVSPYDDAQRVLNKGYQCAELKDTMTMVTEDILNGLFREWLETKHFETERREFIYKLAISQGAVMSNIDNAVMAKDNKVEQTKQTKGDE</sequence>
<evidence type="ECO:0000313" key="2">
    <source>
        <dbReference type="EMBL" id="QPI16480.1"/>
    </source>
</evidence>
<feature type="compositionally biased region" description="Basic and acidic residues" evidence="1">
    <location>
        <begin position="14"/>
        <end position="24"/>
    </location>
</feature>
<name>A0A7S9XHD8_9VIRU</name>
<proteinExistence type="predicted"/>
<gene>
    <name evidence="2" type="ORF">NIOZUU157_00379</name>
</gene>
<evidence type="ECO:0000256" key="1">
    <source>
        <dbReference type="SAM" id="MobiDB-lite"/>
    </source>
</evidence>